<gene>
    <name evidence="1" type="ORF">Dpoa569_0001402</name>
</gene>
<reference evidence="1 2" key="1">
    <citation type="journal article" date="2019" name="Environ. Microbiol.">
        <title>The phytopathogenic nature of Dickeya aquatica 174/2 and the dynamic early evolution of Dickeya pathogenicity.</title>
        <authorList>
            <person name="Duprey A."/>
            <person name="Taib N."/>
            <person name="Leonard S."/>
            <person name="Garin T."/>
            <person name="Flandrois J.P."/>
            <person name="Nasser W."/>
            <person name="Brochier-Armanet C."/>
            <person name="Reverchon S."/>
        </authorList>
    </citation>
    <scope>NUCLEOTIDE SEQUENCE [LARGE SCALE GENOMIC DNA]</scope>
    <source>
        <strain evidence="1 2">NCPPB 569</strain>
    </source>
</reference>
<organism evidence="1 2">
    <name type="scientific">Dickeya poaceiphila</name>
    <dbReference type="NCBI Taxonomy" id="568768"/>
    <lineage>
        <taxon>Bacteria</taxon>
        <taxon>Pseudomonadati</taxon>
        <taxon>Pseudomonadota</taxon>
        <taxon>Gammaproteobacteria</taxon>
        <taxon>Enterobacterales</taxon>
        <taxon>Pectobacteriaceae</taxon>
        <taxon>Dickeya</taxon>
    </lineage>
</organism>
<keyword evidence="2" id="KW-1185">Reference proteome</keyword>
<evidence type="ECO:0000313" key="2">
    <source>
        <dbReference type="Proteomes" id="UP000320591"/>
    </source>
</evidence>
<name>A0A5B8I4P4_9GAMM</name>
<dbReference type="OrthoDB" id="6630192at2"/>
<evidence type="ECO:0000313" key="1">
    <source>
        <dbReference type="EMBL" id="QDX29604.1"/>
    </source>
</evidence>
<dbReference type="EMBL" id="CP042220">
    <property type="protein sequence ID" value="QDX29604.1"/>
    <property type="molecule type" value="Genomic_DNA"/>
</dbReference>
<sequence length="81" mass="9045">MCQIWHIKGDPYLPPSRGLFPRHLRAAFASFFVQVQKPARRACVPGGKGKNSIKKVVQNCAGLCGAFGAKKTCRSRFQRRL</sequence>
<proteinExistence type="predicted"/>
<protein>
    <submittedName>
        <fullName evidence="1">Uncharacterized protein</fullName>
    </submittedName>
</protein>
<dbReference type="Proteomes" id="UP000320591">
    <property type="component" value="Chromosome"/>
</dbReference>
<dbReference type="KEGG" id="dic:Dpoa569_0001402"/>
<accession>A0A5B8I4P4</accession>
<dbReference type="AlphaFoldDB" id="A0A5B8I4P4"/>